<gene>
    <name evidence="1" type="primary">LOC102602766</name>
</gene>
<name>M1CQ67_SOLTU</name>
<evidence type="ECO:0000313" key="2">
    <source>
        <dbReference type="Proteomes" id="UP000011115"/>
    </source>
</evidence>
<dbReference type="Proteomes" id="UP000011115">
    <property type="component" value="Unassembled WGS sequence"/>
</dbReference>
<accession>M1CQ67</accession>
<protein>
    <submittedName>
        <fullName evidence="1">Transcription factor</fullName>
    </submittedName>
</protein>
<evidence type="ECO:0000313" key="1">
    <source>
        <dbReference type="EnsemblPlants" id="PGSC0003DMT400072374"/>
    </source>
</evidence>
<reference evidence="1" key="2">
    <citation type="submission" date="2015-06" db="UniProtKB">
        <authorList>
            <consortium name="EnsemblPlants"/>
        </authorList>
    </citation>
    <scope>IDENTIFICATION</scope>
    <source>
        <strain evidence="1">DM1-3 516 R44</strain>
    </source>
</reference>
<dbReference type="HOGENOM" id="CLU_109578_0_0_1"/>
<sequence>MDSCLTSSEGPLRDLQEMHNNQLGLRTLNFGPCTEEIENQTRLQQTALRWRDDLKENRLFPKMDEDTEKEFAKETNWSNLSMNVGIQGGKRNVNSSYVDGRLNGIDADIKLFHQAATDRSDSTKPEKQVSPQEYKLPYFAPKLDLNTDDQTDAASNCKQLDLNGFSWN</sequence>
<organism evidence="1 2">
    <name type="scientific">Solanum tuberosum</name>
    <name type="common">Potato</name>
    <dbReference type="NCBI Taxonomy" id="4113"/>
    <lineage>
        <taxon>Eukaryota</taxon>
        <taxon>Viridiplantae</taxon>
        <taxon>Streptophyta</taxon>
        <taxon>Embryophyta</taxon>
        <taxon>Tracheophyta</taxon>
        <taxon>Spermatophyta</taxon>
        <taxon>Magnoliopsida</taxon>
        <taxon>eudicotyledons</taxon>
        <taxon>Gunneridae</taxon>
        <taxon>Pentapetalae</taxon>
        <taxon>asterids</taxon>
        <taxon>lamiids</taxon>
        <taxon>Solanales</taxon>
        <taxon>Solanaceae</taxon>
        <taxon>Solanoideae</taxon>
        <taxon>Solaneae</taxon>
        <taxon>Solanum</taxon>
    </lineage>
</organism>
<proteinExistence type="predicted"/>
<reference evidence="2" key="1">
    <citation type="journal article" date="2011" name="Nature">
        <title>Genome sequence and analysis of the tuber crop potato.</title>
        <authorList>
            <consortium name="The Potato Genome Sequencing Consortium"/>
        </authorList>
    </citation>
    <scope>NUCLEOTIDE SEQUENCE [LARGE SCALE GENOMIC DNA]</scope>
    <source>
        <strain evidence="2">cv. DM1-3 516 R44</strain>
    </source>
</reference>
<keyword evidence="2" id="KW-1185">Reference proteome</keyword>
<dbReference type="ExpressionAtlas" id="M1CQ67">
    <property type="expression patterns" value="baseline"/>
</dbReference>
<dbReference type="Gramene" id="PGSC0003DMT400072374">
    <property type="protein sequence ID" value="PGSC0003DMT400072374"/>
    <property type="gene ID" value="PGSC0003DMG400028164"/>
</dbReference>
<dbReference type="AlphaFoldDB" id="M1CQ67"/>
<dbReference type="EnsemblPlants" id="PGSC0003DMT400072374">
    <property type="protein sequence ID" value="PGSC0003DMT400072374"/>
    <property type="gene ID" value="PGSC0003DMG400028164"/>
</dbReference>